<dbReference type="PANTHER" id="PTHR31935:SF1">
    <property type="entry name" value="COILED-COIL DOMAIN-CONTAINING PROTEIN 13"/>
    <property type="match status" value="1"/>
</dbReference>
<dbReference type="CTD" id="152206"/>
<evidence type="ECO:0000256" key="2">
    <source>
        <dbReference type="SAM" id="MobiDB-lite"/>
    </source>
</evidence>
<keyword evidence="1" id="KW-0175">Coiled coil</keyword>
<feature type="coiled-coil region" evidence="1">
    <location>
        <begin position="42"/>
        <end position="84"/>
    </location>
</feature>
<proteinExistence type="predicted"/>
<feature type="compositionally biased region" description="Polar residues" evidence="2">
    <location>
        <begin position="556"/>
        <end position="570"/>
    </location>
</feature>
<dbReference type="GO" id="GO:0034451">
    <property type="term" value="C:centriolar satellite"/>
    <property type="evidence" value="ECO:0007669"/>
    <property type="project" value="Ensembl"/>
</dbReference>
<feature type="region of interest" description="Disordered" evidence="2">
    <location>
        <begin position="648"/>
        <end position="672"/>
    </location>
</feature>
<dbReference type="GO" id="GO:0006974">
    <property type="term" value="P:DNA damage response"/>
    <property type="evidence" value="ECO:0007669"/>
    <property type="project" value="Ensembl"/>
</dbReference>
<dbReference type="Proteomes" id="UP000007648">
    <property type="component" value="Unassembled WGS sequence"/>
</dbReference>
<sequence>MSDDRGVLVLSQSKSEGNPSSFSTSPGRGLGPTLGPFAWKRMESEEEMHENLRLQFKALQEQQHKRLQRQLEKKREKHVSLKEGGNDPKLTFGIQNELNLLREGGEPAKDTFSQRLLEEEIEQLHEQLREIVDENGRLYKLVKEKDFEIKHLKKKIEEDRWAFTGTAGLAGDVIATKVVELSKKNRDLTAETESEKTRVKQLNNRVRDLERELQTALAKIQTQGGRDSVTKQFNPRITEGIVVENPEMKTLQDKLASANFKMVEYRNQIQAIKQELKIAQKVLASEVGEDINIQQLLNSPGTWRGRAQQILVLQSKIRELENQLGTTRNRSNNNEEEMPNHSETKKFSAQEKNLLKIRILEKEKKDALEKLTSERDSLQKDHEDLKRKCDGIKSRNKVLSNEIKTLKSQIATLLEKGKHDDELIDALMSQLKQLQDILSKLSQQDERAKETQQNLDQQLTIEAQKNSCIIAQLRNMVAEREAKVQELEEEIGLLTLQHLQNKDRSEDSNLMDGSPLSSKFFEEPNFNLLKAPVSAGDHVGRVGTSRTVSSLGHTLVESSITQPSLPSPNISPRRPSEMDFTELKRSQAQIMEYKTLLQSAEVERDRLSEFVAVLQKRVDEGNNKLLETDRKLQEERHRCVVLEQQLEKTKMDTGKPSTSQKSTTRTKSGLSANNARHNLNVSERRDMSLSQLSEVPLESQVEELTSRLLIQAEENEALKTAMSNILKVKEEDYRLYQETMSQVKQIFLQALRQQQMEKK</sequence>
<dbReference type="PANTHER" id="PTHR31935">
    <property type="entry name" value="COILED-COIL DOMAIN-CONTAINING PROTEIN 13"/>
    <property type="match status" value="1"/>
</dbReference>
<dbReference type="InterPro" id="IPR038929">
    <property type="entry name" value="CCDC13"/>
</dbReference>
<dbReference type="FunCoup" id="A0A7N4PGL5">
    <property type="interactions" value="392"/>
</dbReference>
<dbReference type="GO" id="GO:1905515">
    <property type="term" value="P:non-motile cilium assembly"/>
    <property type="evidence" value="ECO:0007669"/>
    <property type="project" value="Ensembl"/>
</dbReference>
<feature type="compositionally biased region" description="Polar residues" evidence="2">
    <location>
        <begin position="10"/>
        <end position="26"/>
    </location>
</feature>
<feature type="compositionally biased region" description="Low complexity" evidence="2">
    <location>
        <begin position="655"/>
        <end position="668"/>
    </location>
</feature>
<accession>A0A7N4PGL5</accession>
<feature type="region of interest" description="Disordered" evidence="2">
    <location>
        <begin position="324"/>
        <end position="347"/>
    </location>
</feature>
<reference evidence="3" key="3">
    <citation type="submission" date="2025-09" db="UniProtKB">
        <authorList>
            <consortium name="Ensembl"/>
        </authorList>
    </citation>
    <scope>IDENTIFICATION</scope>
</reference>
<feature type="coiled-coil region" evidence="1">
    <location>
        <begin position="185"/>
        <end position="219"/>
    </location>
</feature>
<dbReference type="OrthoDB" id="10258312at2759"/>
<dbReference type="GO" id="GO:0031122">
    <property type="term" value="P:cytoplasmic microtubule organization"/>
    <property type="evidence" value="ECO:0007669"/>
    <property type="project" value="Ensembl"/>
</dbReference>
<keyword evidence="4" id="KW-1185">Reference proteome</keyword>
<evidence type="ECO:0000313" key="3">
    <source>
        <dbReference type="Ensembl" id="ENSSHAP00000038196.1"/>
    </source>
</evidence>
<reference evidence="3 4" key="1">
    <citation type="journal article" date="2011" name="Proc. Natl. Acad. Sci. U.S.A.">
        <title>Genetic diversity and population structure of the endangered marsupial Sarcophilus harrisii (Tasmanian devil).</title>
        <authorList>
            <person name="Miller W."/>
            <person name="Hayes V.M."/>
            <person name="Ratan A."/>
            <person name="Petersen D.C."/>
            <person name="Wittekindt N.E."/>
            <person name="Miller J."/>
            <person name="Walenz B."/>
            <person name="Knight J."/>
            <person name="Qi J."/>
            <person name="Zhao F."/>
            <person name="Wang Q."/>
            <person name="Bedoya-Reina O.C."/>
            <person name="Katiyar N."/>
            <person name="Tomsho L.P."/>
            <person name="Kasson L.M."/>
            <person name="Hardie R.A."/>
            <person name="Woodbridge P."/>
            <person name="Tindall E.A."/>
            <person name="Bertelsen M.F."/>
            <person name="Dixon D."/>
            <person name="Pyecroft S."/>
            <person name="Helgen K.M."/>
            <person name="Lesk A.M."/>
            <person name="Pringle T.H."/>
            <person name="Patterson N."/>
            <person name="Zhang Y."/>
            <person name="Kreiss A."/>
            <person name="Woods G.M."/>
            <person name="Jones M.E."/>
            <person name="Schuster S.C."/>
        </authorList>
    </citation>
    <scope>NUCLEOTIDE SEQUENCE [LARGE SCALE GENOMIC DNA]</scope>
</reference>
<dbReference type="GeneID" id="100927326"/>
<organism evidence="3 4">
    <name type="scientific">Sarcophilus harrisii</name>
    <name type="common">Tasmanian devil</name>
    <name type="synonym">Sarcophilus laniarius</name>
    <dbReference type="NCBI Taxonomy" id="9305"/>
    <lineage>
        <taxon>Eukaryota</taxon>
        <taxon>Metazoa</taxon>
        <taxon>Chordata</taxon>
        <taxon>Craniata</taxon>
        <taxon>Vertebrata</taxon>
        <taxon>Euteleostomi</taxon>
        <taxon>Mammalia</taxon>
        <taxon>Metatheria</taxon>
        <taxon>Dasyuromorphia</taxon>
        <taxon>Dasyuridae</taxon>
        <taxon>Sarcophilus</taxon>
    </lineage>
</organism>
<feature type="compositionally biased region" description="Basic and acidic residues" evidence="2">
    <location>
        <begin position="338"/>
        <end position="347"/>
    </location>
</feature>
<gene>
    <name evidence="3" type="primary">CCDC13</name>
</gene>
<name>A0A7N4PGL5_SARHA</name>
<reference evidence="3" key="2">
    <citation type="submission" date="2025-08" db="UniProtKB">
        <authorList>
            <consortium name="Ensembl"/>
        </authorList>
    </citation>
    <scope>IDENTIFICATION</scope>
</reference>
<feature type="coiled-coil region" evidence="1">
    <location>
        <begin position="248"/>
        <end position="282"/>
    </location>
</feature>
<dbReference type="InParanoid" id="A0A7N4PGL5"/>
<dbReference type="Ensembl" id="ENSSHAT00000045211.1">
    <property type="protein sequence ID" value="ENSSHAP00000038196.1"/>
    <property type="gene ID" value="ENSSHAG00000020658.1"/>
</dbReference>
<feature type="region of interest" description="Disordered" evidence="2">
    <location>
        <begin position="1"/>
        <end position="36"/>
    </location>
</feature>
<feature type="region of interest" description="Disordered" evidence="2">
    <location>
        <begin position="556"/>
        <end position="576"/>
    </location>
</feature>
<dbReference type="KEGG" id="shr:100927326"/>
<protein>
    <submittedName>
        <fullName evidence="3">Coiled-coil domain containing 13</fullName>
    </submittedName>
</protein>
<dbReference type="RefSeq" id="XP_031815744.1">
    <property type="nucleotide sequence ID" value="XM_031959884.1"/>
</dbReference>
<evidence type="ECO:0000313" key="4">
    <source>
        <dbReference type="Proteomes" id="UP000007648"/>
    </source>
</evidence>
<evidence type="ECO:0000256" key="1">
    <source>
        <dbReference type="SAM" id="Coils"/>
    </source>
</evidence>
<dbReference type="AlphaFoldDB" id="A0A7N4PGL5"/>
<dbReference type="GeneTree" id="ENSGT00390000000596"/>